<keyword evidence="3" id="KW-1185">Reference proteome</keyword>
<evidence type="ECO:0000256" key="1">
    <source>
        <dbReference type="SAM" id="MobiDB-lite"/>
    </source>
</evidence>
<feature type="region of interest" description="Disordered" evidence="1">
    <location>
        <begin position="305"/>
        <end position="326"/>
    </location>
</feature>
<name>A0A6G1I905_9PEZI</name>
<proteinExistence type="predicted"/>
<organism evidence="2 3">
    <name type="scientific">Trichodelitschia bisporula</name>
    <dbReference type="NCBI Taxonomy" id="703511"/>
    <lineage>
        <taxon>Eukaryota</taxon>
        <taxon>Fungi</taxon>
        <taxon>Dikarya</taxon>
        <taxon>Ascomycota</taxon>
        <taxon>Pezizomycotina</taxon>
        <taxon>Dothideomycetes</taxon>
        <taxon>Dothideomycetes incertae sedis</taxon>
        <taxon>Phaeotrichales</taxon>
        <taxon>Phaeotrichaceae</taxon>
        <taxon>Trichodelitschia</taxon>
    </lineage>
</organism>
<evidence type="ECO:0000313" key="2">
    <source>
        <dbReference type="EMBL" id="KAF2404793.1"/>
    </source>
</evidence>
<dbReference type="Proteomes" id="UP000799640">
    <property type="component" value="Unassembled WGS sequence"/>
</dbReference>
<feature type="region of interest" description="Disordered" evidence="1">
    <location>
        <begin position="387"/>
        <end position="410"/>
    </location>
</feature>
<dbReference type="AlphaFoldDB" id="A0A6G1I905"/>
<accession>A0A6G1I905</accession>
<evidence type="ECO:0000313" key="3">
    <source>
        <dbReference type="Proteomes" id="UP000799640"/>
    </source>
</evidence>
<protein>
    <submittedName>
        <fullName evidence="2">Uncharacterized protein</fullName>
    </submittedName>
</protein>
<sequence>MEEDNDLFVPGVRFPPRPQPLFNHPREEEYYKVAKPPGPDPDPGLYRILRQSCDHPEDFTSYLESERDISRNNLPACMSRLVWVSRGPPDFIEPRITSRVSGRPLRDVDIPIRISSRAAGWELNYWQTKSEISDIVDRMEGHPQLLSKSTAGPLSDARLGSIARAIMQKSYNWRLYNYAGFKTAGEILRSATGQPTKRAIDLISSLSDAQLRYQTVWDVNEELGTMTQRRSMRTNCPERLYPPNVHPLPRQKELHPYIQDILRTEFPHRTIPSVPTSGAEGALAQTFQPSELLGAAPVESIQAQENPPVPELATSDAPESYPKPLPSFGFSEAAPAEGIWAQETLDQASASRHVSHPSIVLGLAASDAQGSYPEPFPSFRFTEAGPAEGVQTEEAPSAPDLATSDAQESYPKPLQSFRLTEAATAAGVLAQEASPAPVLAISDAQESFPGRLDSRELTEAAPMERVQAQEAPNQGGAVQAVPVAKSTSKRAASPNIYDLADQVIAKAPNPRLHWQGVTVSLGRIKDLSVADLSFNERHKLVDHLVASRDSWAARSLYQEDSADSHPIFDWSGVTVSVPNDNCRDVPVTKFTSQESAALLQVLCDLQRLCMQNENSSTARVWMGMMLGLQN</sequence>
<dbReference type="OrthoDB" id="10688416at2759"/>
<dbReference type="EMBL" id="ML996688">
    <property type="protein sequence ID" value="KAF2404793.1"/>
    <property type="molecule type" value="Genomic_DNA"/>
</dbReference>
<reference evidence="2" key="1">
    <citation type="journal article" date="2020" name="Stud. Mycol.">
        <title>101 Dothideomycetes genomes: a test case for predicting lifestyles and emergence of pathogens.</title>
        <authorList>
            <person name="Haridas S."/>
            <person name="Albert R."/>
            <person name="Binder M."/>
            <person name="Bloem J."/>
            <person name="Labutti K."/>
            <person name="Salamov A."/>
            <person name="Andreopoulos B."/>
            <person name="Baker S."/>
            <person name="Barry K."/>
            <person name="Bills G."/>
            <person name="Bluhm B."/>
            <person name="Cannon C."/>
            <person name="Castanera R."/>
            <person name="Culley D."/>
            <person name="Daum C."/>
            <person name="Ezra D."/>
            <person name="Gonzalez J."/>
            <person name="Henrissat B."/>
            <person name="Kuo A."/>
            <person name="Liang C."/>
            <person name="Lipzen A."/>
            <person name="Lutzoni F."/>
            <person name="Magnuson J."/>
            <person name="Mondo S."/>
            <person name="Nolan M."/>
            <person name="Ohm R."/>
            <person name="Pangilinan J."/>
            <person name="Park H.-J."/>
            <person name="Ramirez L."/>
            <person name="Alfaro M."/>
            <person name="Sun H."/>
            <person name="Tritt A."/>
            <person name="Yoshinaga Y."/>
            <person name="Zwiers L.-H."/>
            <person name="Turgeon B."/>
            <person name="Goodwin S."/>
            <person name="Spatafora J."/>
            <person name="Crous P."/>
            <person name="Grigoriev I."/>
        </authorList>
    </citation>
    <scope>NUCLEOTIDE SEQUENCE</scope>
    <source>
        <strain evidence="2">CBS 262.69</strain>
    </source>
</reference>
<feature type="region of interest" description="Disordered" evidence="1">
    <location>
        <begin position="1"/>
        <end position="20"/>
    </location>
</feature>
<gene>
    <name evidence="2" type="ORF">EJ06DRAFT_526857</name>
</gene>